<dbReference type="EMBL" id="JAWDGP010001692">
    <property type="protein sequence ID" value="KAK3789105.1"/>
    <property type="molecule type" value="Genomic_DNA"/>
</dbReference>
<feature type="signal peptide" evidence="1">
    <location>
        <begin position="1"/>
        <end position="17"/>
    </location>
</feature>
<reference evidence="2" key="1">
    <citation type="journal article" date="2023" name="G3 (Bethesda)">
        <title>A reference genome for the long-term kleptoplast-retaining sea slug Elysia crispata morphotype clarki.</title>
        <authorList>
            <person name="Eastman K.E."/>
            <person name="Pendleton A.L."/>
            <person name="Shaikh M.A."/>
            <person name="Suttiyut T."/>
            <person name="Ogas R."/>
            <person name="Tomko P."/>
            <person name="Gavelis G."/>
            <person name="Widhalm J.R."/>
            <person name="Wisecaver J.H."/>
        </authorList>
    </citation>
    <scope>NUCLEOTIDE SEQUENCE</scope>
    <source>
        <strain evidence="2">ECLA1</strain>
    </source>
</reference>
<dbReference type="PANTHER" id="PTHR46901">
    <property type="entry name" value="GH04942P"/>
    <property type="match status" value="1"/>
</dbReference>
<feature type="chain" id="PRO_5041959676" description="Secreted protein" evidence="1">
    <location>
        <begin position="18"/>
        <end position="146"/>
    </location>
</feature>
<dbReference type="Proteomes" id="UP001283361">
    <property type="component" value="Unassembled WGS sequence"/>
</dbReference>
<evidence type="ECO:0008006" key="4">
    <source>
        <dbReference type="Google" id="ProtNLM"/>
    </source>
</evidence>
<dbReference type="AlphaFoldDB" id="A0AAE1E0J1"/>
<evidence type="ECO:0000313" key="3">
    <source>
        <dbReference type="Proteomes" id="UP001283361"/>
    </source>
</evidence>
<accession>A0AAE1E0J1</accession>
<evidence type="ECO:0000313" key="2">
    <source>
        <dbReference type="EMBL" id="KAK3789105.1"/>
    </source>
</evidence>
<proteinExistence type="predicted"/>
<evidence type="ECO:0000256" key="1">
    <source>
        <dbReference type="SAM" id="SignalP"/>
    </source>
</evidence>
<sequence>MLLLSLLGGLLTKGVSCRTKQYLLLLILLVQESYGHLVLTYPPARQYPLDFSDNYRTRPPCGMPKNQKLYTAHSVKVVSVPTDPFSKNLFLFDRTSDANVHKILTIIALYLSLREGHPIASLLNIKHNRLSYSIKLTVSTSQLKGW</sequence>
<keyword evidence="1" id="KW-0732">Signal</keyword>
<name>A0AAE1E0J1_9GAST</name>
<comment type="caution">
    <text evidence="2">The sequence shown here is derived from an EMBL/GenBank/DDBJ whole genome shotgun (WGS) entry which is preliminary data.</text>
</comment>
<protein>
    <recommendedName>
        <fullName evidence="4">Secreted protein</fullName>
    </recommendedName>
</protein>
<organism evidence="2 3">
    <name type="scientific">Elysia crispata</name>
    <name type="common">lettuce slug</name>
    <dbReference type="NCBI Taxonomy" id="231223"/>
    <lineage>
        <taxon>Eukaryota</taxon>
        <taxon>Metazoa</taxon>
        <taxon>Spiralia</taxon>
        <taxon>Lophotrochozoa</taxon>
        <taxon>Mollusca</taxon>
        <taxon>Gastropoda</taxon>
        <taxon>Heterobranchia</taxon>
        <taxon>Euthyneura</taxon>
        <taxon>Panpulmonata</taxon>
        <taxon>Sacoglossa</taxon>
        <taxon>Placobranchoidea</taxon>
        <taxon>Plakobranchidae</taxon>
        <taxon>Elysia</taxon>
    </lineage>
</organism>
<keyword evidence="3" id="KW-1185">Reference proteome</keyword>
<gene>
    <name evidence="2" type="ORF">RRG08_019457</name>
</gene>
<dbReference type="PANTHER" id="PTHR46901:SF2">
    <property type="entry name" value="GH04942P"/>
    <property type="match status" value="1"/>
</dbReference>